<protein>
    <recommendedName>
        <fullName evidence="3">Apple domain-containing protein</fullName>
    </recommendedName>
</protein>
<dbReference type="EMBL" id="ML976764">
    <property type="protein sequence ID" value="KAF1965318.1"/>
    <property type="molecule type" value="Genomic_DNA"/>
</dbReference>
<organism evidence="1 2">
    <name type="scientific">Bimuria novae-zelandiae CBS 107.79</name>
    <dbReference type="NCBI Taxonomy" id="1447943"/>
    <lineage>
        <taxon>Eukaryota</taxon>
        <taxon>Fungi</taxon>
        <taxon>Dikarya</taxon>
        <taxon>Ascomycota</taxon>
        <taxon>Pezizomycotina</taxon>
        <taxon>Dothideomycetes</taxon>
        <taxon>Pleosporomycetidae</taxon>
        <taxon>Pleosporales</taxon>
        <taxon>Massarineae</taxon>
        <taxon>Didymosphaeriaceae</taxon>
        <taxon>Bimuria</taxon>
    </lineage>
</organism>
<dbReference type="PANTHER" id="PTHR36578">
    <property type="entry name" value="CHROMOSOME 15, WHOLE GENOME SHOTGUN SEQUENCE"/>
    <property type="match status" value="1"/>
</dbReference>
<dbReference type="Proteomes" id="UP000800036">
    <property type="component" value="Unassembled WGS sequence"/>
</dbReference>
<name>A0A6A5UKR0_9PLEO</name>
<evidence type="ECO:0000313" key="2">
    <source>
        <dbReference type="Proteomes" id="UP000800036"/>
    </source>
</evidence>
<dbReference type="AlphaFoldDB" id="A0A6A5UKR0"/>
<accession>A0A6A5UKR0</accession>
<proteinExistence type="predicted"/>
<reference evidence="1" key="1">
    <citation type="journal article" date="2020" name="Stud. Mycol.">
        <title>101 Dothideomycetes genomes: a test case for predicting lifestyles and emergence of pathogens.</title>
        <authorList>
            <person name="Haridas S."/>
            <person name="Albert R."/>
            <person name="Binder M."/>
            <person name="Bloem J."/>
            <person name="Labutti K."/>
            <person name="Salamov A."/>
            <person name="Andreopoulos B."/>
            <person name="Baker S."/>
            <person name="Barry K."/>
            <person name="Bills G."/>
            <person name="Bluhm B."/>
            <person name="Cannon C."/>
            <person name="Castanera R."/>
            <person name="Culley D."/>
            <person name="Daum C."/>
            <person name="Ezra D."/>
            <person name="Gonzalez J."/>
            <person name="Henrissat B."/>
            <person name="Kuo A."/>
            <person name="Liang C."/>
            <person name="Lipzen A."/>
            <person name="Lutzoni F."/>
            <person name="Magnuson J."/>
            <person name="Mondo S."/>
            <person name="Nolan M."/>
            <person name="Ohm R."/>
            <person name="Pangilinan J."/>
            <person name="Park H.-J."/>
            <person name="Ramirez L."/>
            <person name="Alfaro M."/>
            <person name="Sun H."/>
            <person name="Tritt A."/>
            <person name="Yoshinaga Y."/>
            <person name="Zwiers L.-H."/>
            <person name="Turgeon B."/>
            <person name="Goodwin S."/>
            <person name="Spatafora J."/>
            <person name="Crous P."/>
            <person name="Grigoriev I."/>
        </authorList>
    </citation>
    <scope>NUCLEOTIDE SEQUENCE</scope>
    <source>
        <strain evidence="1">CBS 107.79</strain>
    </source>
</reference>
<dbReference type="PANTHER" id="PTHR36578:SF1">
    <property type="entry name" value="APPLE DOMAIN-CONTAINING PROTEIN"/>
    <property type="match status" value="1"/>
</dbReference>
<evidence type="ECO:0008006" key="3">
    <source>
        <dbReference type="Google" id="ProtNLM"/>
    </source>
</evidence>
<dbReference type="OrthoDB" id="271448at2759"/>
<gene>
    <name evidence="1" type="ORF">BU23DRAFT_627726</name>
</gene>
<sequence>MIDGNTLNVTGSVFAPEDYITYHYLNTTYDVDACADKCDTEPGCASFNIYFTREPSRRIIQGLCEIPPTITNIVCGLYRSKINMNSTTNDRQLVSPAPTAFERDQIGSNGYNKNTTVLPTSRLRYYSKEKLGNLVIAANDPYTGAPLNSYMFVTQIPATIPERKVEVVNGVPAANVKCALFAETVGPQHATNKGYVPGNTTVTIRNSSTYVCENC</sequence>
<keyword evidence="2" id="KW-1185">Reference proteome</keyword>
<evidence type="ECO:0000313" key="1">
    <source>
        <dbReference type="EMBL" id="KAF1965318.1"/>
    </source>
</evidence>